<evidence type="ECO:0000256" key="2">
    <source>
        <dbReference type="ARBA" id="ARBA00022516"/>
    </source>
</evidence>
<evidence type="ECO:0000256" key="1">
    <source>
        <dbReference type="ARBA" id="ARBA00022475"/>
    </source>
</evidence>
<evidence type="ECO:0000256" key="6">
    <source>
        <dbReference type="ARBA" id="ARBA00023145"/>
    </source>
</evidence>
<dbReference type="HAMAP" id="MF_00664">
    <property type="entry name" value="PS_decarb_PSD_A"/>
    <property type="match status" value="1"/>
</dbReference>
<keyword evidence="12" id="KW-1133">Transmembrane helix</keyword>
<evidence type="ECO:0000256" key="11">
    <source>
        <dbReference type="HAMAP-Rule" id="MF_00664"/>
    </source>
</evidence>
<feature type="active site" description="Schiff-base intermediate with substrate; via pyruvic acid" evidence="11">
    <location>
        <position position="183"/>
    </location>
</feature>
<keyword evidence="5 11" id="KW-0472">Membrane</keyword>
<feature type="site" description="Cleavage (non-hydrolytic); by autocatalysis" evidence="11">
    <location>
        <begin position="182"/>
        <end position="183"/>
    </location>
</feature>
<dbReference type="InterPro" id="IPR003817">
    <property type="entry name" value="PS_Dcarbxylase"/>
</dbReference>
<dbReference type="KEGG" id="ddu:GF1_20150"/>
<comment type="PTM">
    <text evidence="11">Is synthesized initially as an inactive proenzyme. Formation of the active enzyme involves a self-maturation process in which the active site pyruvoyl group is generated from an internal serine residue via an autocatalytic post-translational modification. Two non-identical subunits are generated from the proenzyme in this reaction, and the pyruvate is formed at the N-terminus of the alpha chain, which is derived from the carboxyl end of the proenzyme. The post-translation cleavage follows an unusual pathway, termed non-hydrolytic serinolysis, in which the side chain hydroxyl group of the serine supplies its oxygen atom to form the C-terminus of the beta chain, while the remainder of the serine residue undergoes an oxidative deamination to produce ammonia and the pyruvoyl prosthetic group on the alpha chain.</text>
</comment>
<feature type="modified residue" description="Pyruvic acid (Ser); by autocatalysis" evidence="11">
    <location>
        <position position="183"/>
    </location>
</feature>
<evidence type="ECO:0000256" key="12">
    <source>
        <dbReference type="SAM" id="Phobius"/>
    </source>
</evidence>
<keyword evidence="7 11" id="KW-0594">Phospholipid biosynthesis</keyword>
<dbReference type="GO" id="GO:0004609">
    <property type="term" value="F:phosphatidylserine decarboxylase activity"/>
    <property type="evidence" value="ECO:0007669"/>
    <property type="project" value="UniProtKB-UniRule"/>
</dbReference>
<feature type="chain" id="PRO_5038182756" description="Phosphatidylserine decarboxylase alpha chain" evidence="11">
    <location>
        <begin position="183"/>
        <end position="213"/>
    </location>
</feature>
<proteinExistence type="inferred from homology"/>
<keyword evidence="12" id="KW-0812">Transmembrane</keyword>
<keyword evidence="10 11" id="KW-0670">Pyruvate</keyword>
<evidence type="ECO:0000256" key="4">
    <source>
        <dbReference type="ARBA" id="ARBA00023098"/>
    </source>
</evidence>
<dbReference type="GO" id="GO:0006646">
    <property type="term" value="P:phosphatidylethanolamine biosynthetic process"/>
    <property type="evidence" value="ECO:0007669"/>
    <property type="project" value="UniProtKB-UniRule"/>
</dbReference>
<evidence type="ECO:0000256" key="8">
    <source>
        <dbReference type="ARBA" id="ARBA00023239"/>
    </source>
</evidence>
<dbReference type="InterPro" id="IPR033175">
    <property type="entry name" value="PSD-A"/>
</dbReference>
<comment type="cofactor">
    <cofactor evidence="11">
        <name>pyruvate</name>
        <dbReference type="ChEBI" id="CHEBI:15361"/>
    </cofactor>
    <text evidence="11">Binds 1 pyruvoyl group covalently per subunit.</text>
</comment>
<keyword evidence="2 11" id="KW-0444">Lipid biosynthesis</keyword>
<keyword evidence="9 11" id="KW-1208">Phospholipid metabolism</keyword>
<protein>
    <recommendedName>
        <fullName evidence="11">Phosphatidylserine decarboxylase proenzyme</fullName>
        <ecNumber evidence="11">4.1.1.65</ecNumber>
    </recommendedName>
    <component>
        <recommendedName>
            <fullName evidence="11">Phosphatidylserine decarboxylase alpha chain</fullName>
        </recommendedName>
    </component>
    <component>
        <recommendedName>
            <fullName evidence="11">Phosphatidylserine decarboxylase beta chain</fullName>
        </recommendedName>
    </component>
</protein>
<sequence length="213" mass="23820">MKKPALPLAKEGVPFICFSGFATLVLALLAYDMAAIIGLLFTGFVTFFFRDPSRIVPEEHNAVVAPADGKIILIEETEDPRFAQGRMLKLSIFMDIFNVHVNRIPYGGVVERISLQPGKFYSADKNRATLHNEYCALTIRTDTGLEYVVVQVAGLIARRIVCWAEKGDRVRPGQRYGLIRFGSRVDLYLPPETRLEVTKGQKVRAGETRLGTM</sequence>
<evidence type="ECO:0000313" key="14">
    <source>
        <dbReference type="Proteomes" id="UP001063350"/>
    </source>
</evidence>
<keyword evidence="8 11" id="KW-0456">Lyase</keyword>
<reference evidence="13" key="1">
    <citation type="submission" date="2020-12" db="EMBL/GenBank/DDBJ databases">
        <title>Desulfobium dissulfuricans gen. nov., sp. nov., a novel mesophilic, sulfate-reducing bacterium isolated from a deep-sea hydrothermal vent.</title>
        <authorList>
            <person name="Hashimoto Y."/>
            <person name="Tame A."/>
            <person name="Sawayama S."/>
            <person name="Miyazaki J."/>
            <person name="Takai K."/>
            <person name="Nakagawa S."/>
        </authorList>
    </citation>
    <scope>NUCLEOTIDE SEQUENCE</scope>
    <source>
        <strain evidence="13">GF1</strain>
    </source>
</reference>
<dbReference type="PANTHER" id="PTHR35809">
    <property type="entry name" value="ARCHAETIDYLSERINE DECARBOXYLASE PROENZYME-RELATED"/>
    <property type="match status" value="1"/>
</dbReference>
<keyword evidence="3 11" id="KW-0210">Decarboxylase</keyword>
<evidence type="ECO:0000313" key="13">
    <source>
        <dbReference type="EMBL" id="BCO09639.1"/>
    </source>
</evidence>
<keyword evidence="6 11" id="KW-0865">Zymogen</keyword>
<gene>
    <name evidence="11 13" type="primary">psd</name>
    <name evidence="13" type="ORF">GF1_20150</name>
</gene>
<dbReference type="NCBIfam" id="NF003685">
    <property type="entry name" value="PRK05305.2-5"/>
    <property type="match status" value="1"/>
</dbReference>
<dbReference type="EMBL" id="AP024233">
    <property type="protein sequence ID" value="BCO09639.1"/>
    <property type="molecule type" value="Genomic_DNA"/>
</dbReference>
<evidence type="ECO:0000256" key="3">
    <source>
        <dbReference type="ARBA" id="ARBA00022793"/>
    </source>
</evidence>
<accession>A0A915U1V2</accession>
<dbReference type="Pfam" id="PF02666">
    <property type="entry name" value="PS_Dcarbxylase"/>
    <property type="match status" value="1"/>
</dbReference>
<comment type="pathway">
    <text evidence="11">Phospholipid metabolism; phosphatidylethanolamine biosynthesis; phosphatidylethanolamine from CDP-diacylglycerol: step 2/2.</text>
</comment>
<evidence type="ECO:0000256" key="7">
    <source>
        <dbReference type="ARBA" id="ARBA00023209"/>
    </source>
</evidence>
<evidence type="ECO:0000256" key="9">
    <source>
        <dbReference type="ARBA" id="ARBA00023264"/>
    </source>
</evidence>
<name>A0A915U1V2_9BACT</name>
<comment type="subunit">
    <text evidence="11">Heterodimer of a large membrane-associated beta subunit and a small pyruvoyl-containing alpha subunit.</text>
</comment>
<feature type="transmembrane region" description="Helical" evidence="12">
    <location>
        <begin position="20"/>
        <end position="49"/>
    </location>
</feature>
<evidence type="ECO:0000256" key="10">
    <source>
        <dbReference type="ARBA" id="ARBA00023317"/>
    </source>
</evidence>
<dbReference type="Proteomes" id="UP001063350">
    <property type="component" value="Chromosome"/>
</dbReference>
<keyword evidence="4 11" id="KW-0443">Lipid metabolism</keyword>
<comment type="catalytic activity">
    <reaction evidence="11">
        <text>a 1,2-diacyl-sn-glycero-3-phospho-L-serine + H(+) = a 1,2-diacyl-sn-glycero-3-phosphoethanolamine + CO2</text>
        <dbReference type="Rhea" id="RHEA:20828"/>
        <dbReference type="ChEBI" id="CHEBI:15378"/>
        <dbReference type="ChEBI" id="CHEBI:16526"/>
        <dbReference type="ChEBI" id="CHEBI:57262"/>
        <dbReference type="ChEBI" id="CHEBI:64612"/>
        <dbReference type="EC" id="4.1.1.65"/>
    </reaction>
</comment>
<dbReference type="RefSeq" id="WP_267926388.1">
    <property type="nucleotide sequence ID" value="NZ_AP024233.1"/>
</dbReference>
<dbReference type="PANTHER" id="PTHR35809:SF1">
    <property type="entry name" value="ARCHAETIDYLSERINE DECARBOXYLASE PROENZYME-RELATED"/>
    <property type="match status" value="1"/>
</dbReference>
<keyword evidence="14" id="KW-1185">Reference proteome</keyword>
<evidence type="ECO:0000256" key="5">
    <source>
        <dbReference type="ARBA" id="ARBA00023136"/>
    </source>
</evidence>
<dbReference type="AlphaFoldDB" id="A0A915U1V2"/>
<feature type="chain" id="PRO_5038182755" description="Phosphatidylserine decarboxylase beta chain" evidence="11">
    <location>
        <begin position="1"/>
        <end position="182"/>
    </location>
</feature>
<keyword evidence="1 11" id="KW-1003">Cell membrane</keyword>
<comment type="function">
    <text evidence="11">Catalyzes the formation of phosphatidylethanolamine (PtdEtn) from phosphatidylserine (PtdSer).</text>
</comment>
<comment type="subcellular location">
    <subcellularLocation>
        <location evidence="11">Cell membrane</location>
        <topology evidence="11">Peripheral membrane protein</topology>
    </subcellularLocation>
</comment>
<dbReference type="EC" id="4.1.1.65" evidence="11"/>
<comment type="similarity">
    <text evidence="11">Belongs to the phosphatidylserine decarboxylase family. PSD-A subfamily.</text>
</comment>
<dbReference type="NCBIfam" id="NF003678">
    <property type="entry name" value="PRK05305.1-2"/>
    <property type="match status" value="1"/>
</dbReference>
<dbReference type="GO" id="GO:0005886">
    <property type="term" value="C:plasma membrane"/>
    <property type="evidence" value="ECO:0007669"/>
    <property type="project" value="UniProtKB-SubCell"/>
</dbReference>
<organism evidence="13 14">
    <name type="scientific">Desulfolithobacter dissulfuricans</name>
    <dbReference type="NCBI Taxonomy" id="2795293"/>
    <lineage>
        <taxon>Bacteria</taxon>
        <taxon>Pseudomonadati</taxon>
        <taxon>Thermodesulfobacteriota</taxon>
        <taxon>Desulfobulbia</taxon>
        <taxon>Desulfobulbales</taxon>
        <taxon>Desulfobulbaceae</taxon>
        <taxon>Desulfolithobacter</taxon>
    </lineage>
</organism>